<feature type="coiled-coil region" evidence="1">
    <location>
        <begin position="592"/>
        <end position="619"/>
    </location>
</feature>
<feature type="coiled-coil region" evidence="1">
    <location>
        <begin position="328"/>
        <end position="393"/>
    </location>
</feature>
<comment type="caution">
    <text evidence="3">The sequence shown here is derived from an EMBL/GenBank/DDBJ whole genome shotgun (WGS) entry which is preliminary data.</text>
</comment>
<feature type="coiled-coil region" evidence="1">
    <location>
        <begin position="689"/>
        <end position="783"/>
    </location>
</feature>
<protein>
    <submittedName>
        <fullName evidence="3">Uncharacterized protein</fullName>
    </submittedName>
</protein>
<gene>
    <name evidence="3" type="ORF">FOZ62_026351</name>
</gene>
<dbReference type="EMBL" id="JABANM010011351">
    <property type="protein sequence ID" value="KAF4737851.1"/>
    <property type="molecule type" value="Genomic_DNA"/>
</dbReference>
<accession>A0A7J6SYL0</accession>
<dbReference type="Gene3D" id="1.10.287.950">
    <property type="entry name" value="Methyl-accepting chemotaxis protein"/>
    <property type="match status" value="1"/>
</dbReference>
<dbReference type="PANTHER" id="PTHR45615:SF80">
    <property type="entry name" value="GRIP DOMAIN-CONTAINING PROTEIN"/>
    <property type="match status" value="1"/>
</dbReference>
<evidence type="ECO:0000256" key="1">
    <source>
        <dbReference type="SAM" id="Coils"/>
    </source>
</evidence>
<feature type="region of interest" description="Disordered" evidence="2">
    <location>
        <begin position="1"/>
        <end position="23"/>
    </location>
</feature>
<evidence type="ECO:0000313" key="4">
    <source>
        <dbReference type="Proteomes" id="UP000574390"/>
    </source>
</evidence>
<dbReference type="AlphaFoldDB" id="A0A7J6SYL0"/>
<evidence type="ECO:0000313" key="3">
    <source>
        <dbReference type="EMBL" id="KAF4737851.1"/>
    </source>
</evidence>
<dbReference type="PANTHER" id="PTHR45615">
    <property type="entry name" value="MYOSIN HEAVY CHAIN, NON-MUSCLE"/>
    <property type="match status" value="1"/>
</dbReference>
<evidence type="ECO:0000256" key="2">
    <source>
        <dbReference type="SAM" id="MobiDB-lite"/>
    </source>
</evidence>
<organism evidence="3 4">
    <name type="scientific">Perkinsus olseni</name>
    <name type="common">Perkinsus atlanticus</name>
    <dbReference type="NCBI Taxonomy" id="32597"/>
    <lineage>
        <taxon>Eukaryota</taxon>
        <taxon>Sar</taxon>
        <taxon>Alveolata</taxon>
        <taxon>Perkinsozoa</taxon>
        <taxon>Perkinsea</taxon>
        <taxon>Perkinsida</taxon>
        <taxon>Perkinsidae</taxon>
        <taxon>Perkinsus</taxon>
    </lineage>
</organism>
<reference evidence="3 4" key="1">
    <citation type="submission" date="2020-04" db="EMBL/GenBank/DDBJ databases">
        <title>Perkinsus olseni comparative genomics.</title>
        <authorList>
            <person name="Bogema D.R."/>
        </authorList>
    </citation>
    <scope>NUCLEOTIDE SEQUENCE [LARGE SCALE GENOMIC DNA]</scope>
    <source>
        <strain evidence="3">ATCC PRA-205</strain>
    </source>
</reference>
<sequence>MLKEVVRQRDDRQAEFDRQLREQKANLNTATRALGEFKEEMTTLRSARSREGDEFKADITDLRLSLGALERKCEMKIEQKLEGVQRKGRELDKIIAASQMWMEEGVQANKASMDAMLRQKADELQQREEKVLADFREASERIEMSTNELVQKSRAEILAEVHLEIMEAERRISTCAAGKTEEIGRVEERLGKLEGEMKKRSSGQPSGGRVVTITTSTPSLGDDPSSSEDSYDEMQRDIKYDHICSRLDKLEKIAPRVSQAEVAVERLSQGQSELADAVSAEIASASSVLREEVEKLGGDAWEGINSVKEGLAGVSEQLGGVLSDRSKLDGVGEEIQRVADEVRRLKERGVGREEFENCMTDVDAGRARIEERVREMSRTLQALESKLEEVSGRVDKEGLVGAVEELRVSTKEWARRTEEVEERVTNLAGNLGEGIRALESRAASIEGVEQRVGGAIERVEGEVAALRRSVAEVSGLQSSVEEMSDFLSKFPRDGFKEDAQRSIDGLKSGLAEVRVEMEEIRGVRHEIGKMGEVESRLGHVEANVEWIDEELNSHKKTLEGVDGELASSRKALEGLTVAVGKIEEGARTGREAEPLQEVEESLRERLQELEDSVTELMALLGVVDDLAKNQTVMRKTLQGRCDKQAAEMAEEVRRMGERGDEGAKEIEKLKGIVGELEEKFGAAVGGRPVGRWREEIEDVRKKMDELRDEFGTDRLSLEEVVDAVKDVQKRLDGATVEKELAAVSPAGGSGRKGKELAAMKAQAKELQEAISGSQERVEELIERKLEALQTELVERDVGLPIRTFW</sequence>
<keyword evidence="1" id="KW-0175">Coiled coil</keyword>
<name>A0A7J6SYL0_PEROL</name>
<dbReference type="Proteomes" id="UP000574390">
    <property type="component" value="Unassembled WGS sequence"/>
</dbReference>
<proteinExistence type="predicted"/>
<feature type="region of interest" description="Disordered" evidence="2">
    <location>
        <begin position="195"/>
        <end position="232"/>
    </location>
</feature>
<feature type="non-terminal residue" evidence="3">
    <location>
        <position position="1"/>
    </location>
</feature>